<dbReference type="PANTHER" id="PTHR30345">
    <property type="entry name" value="RIBOSE-5-PHOSPHATE ISOMERASE B"/>
    <property type="match status" value="1"/>
</dbReference>
<reference evidence="5" key="1">
    <citation type="journal article" date="2021" name="PeerJ">
        <title>Extensive microbial diversity within the chicken gut microbiome revealed by metagenomics and culture.</title>
        <authorList>
            <person name="Gilroy R."/>
            <person name="Ravi A."/>
            <person name="Getino M."/>
            <person name="Pursley I."/>
            <person name="Horton D.L."/>
            <person name="Alikhan N.F."/>
            <person name="Baker D."/>
            <person name="Gharbi K."/>
            <person name="Hall N."/>
            <person name="Watson M."/>
            <person name="Adriaenssens E.M."/>
            <person name="Foster-Nyarko E."/>
            <person name="Jarju S."/>
            <person name="Secka A."/>
            <person name="Antonio M."/>
            <person name="Oren A."/>
            <person name="Chaudhuri R.R."/>
            <person name="La Ragione R."/>
            <person name="Hildebrand F."/>
            <person name="Pallen M.J."/>
        </authorList>
    </citation>
    <scope>NUCLEOTIDE SEQUENCE</scope>
    <source>
        <strain evidence="5">ChiHjej13B12-9602</strain>
    </source>
</reference>
<organism evidence="5 6">
    <name type="scientific">Enorma phocaeensis</name>
    <dbReference type="NCBI Taxonomy" id="1871019"/>
    <lineage>
        <taxon>Bacteria</taxon>
        <taxon>Bacillati</taxon>
        <taxon>Actinomycetota</taxon>
        <taxon>Coriobacteriia</taxon>
        <taxon>Coriobacteriales</taxon>
        <taxon>Coriobacteriaceae</taxon>
        <taxon>Enorma</taxon>
    </lineage>
</organism>
<sequence length="149" mass="15723">MRIAIASDHGGFDQKGPLASYIADELGHEVVDLGPDTADSVDYPDYAEKVARAVSSGDADFGVLICGTGIGMSIAANKVAGVRASSITSPAFAELFRQHNNGNVLCLSGRFVELDANKQIVKTFLETPFEGGRHDRRVAKIAALEATEA</sequence>
<protein>
    <submittedName>
        <fullName evidence="5">Ribose 5-phosphate isomerase B</fullName>
        <ecNumber evidence="5">5.3.1.6</ecNumber>
    </submittedName>
</protein>
<proteinExistence type="inferred from homology"/>
<evidence type="ECO:0000256" key="1">
    <source>
        <dbReference type="ARBA" id="ARBA00008754"/>
    </source>
</evidence>
<feature type="binding site" evidence="4">
    <location>
        <position position="100"/>
    </location>
    <ligand>
        <name>D-ribulose 5-phosphate</name>
        <dbReference type="ChEBI" id="CHEBI:58121"/>
    </ligand>
</feature>
<reference evidence="5" key="2">
    <citation type="submission" date="2021-09" db="EMBL/GenBank/DDBJ databases">
        <authorList>
            <person name="Gilroy R."/>
        </authorList>
    </citation>
    <scope>NUCLEOTIDE SEQUENCE</scope>
    <source>
        <strain evidence="5">ChiHjej13B12-9602</strain>
    </source>
</reference>
<feature type="active site" description="Proton donor" evidence="3">
    <location>
        <position position="99"/>
    </location>
</feature>
<comment type="caution">
    <text evidence="5">The sequence shown here is derived from an EMBL/GenBank/DDBJ whole genome shotgun (WGS) entry which is preliminary data.</text>
</comment>
<dbReference type="SUPFAM" id="SSF89623">
    <property type="entry name" value="Ribose/Galactose isomerase RpiB/AlsB"/>
    <property type="match status" value="1"/>
</dbReference>
<keyword evidence="2 5" id="KW-0413">Isomerase</keyword>
<dbReference type="Proteomes" id="UP000753256">
    <property type="component" value="Unassembled WGS sequence"/>
</dbReference>
<evidence type="ECO:0000256" key="2">
    <source>
        <dbReference type="ARBA" id="ARBA00023235"/>
    </source>
</evidence>
<name>A0A921IW58_9ACTN</name>
<dbReference type="PANTHER" id="PTHR30345:SF0">
    <property type="entry name" value="DNA DAMAGE-REPAIR_TOLERATION PROTEIN DRT102"/>
    <property type="match status" value="1"/>
</dbReference>
<accession>A0A921IW58</accession>
<dbReference type="AlphaFoldDB" id="A0A921IW58"/>
<dbReference type="PIRSF" id="PIRSF005384">
    <property type="entry name" value="RpiB_LacA_B"/>
    <property type="match status" value="1"/>
</dbReference>
<dbReference type="GO" id="GO:0005975">
    <property type="term" value="P:carbohydrate metabolic process"/>
    <property type="evidence" value="ECO:0007669"/>
    <property type="project" value="InterPro"/>
</dbReference>
<dbReference type="InterPro" id="IPR003500">
    <property type="entry name" value="RpiB_LacA_LacB"/>
</dbReference>
<evidence type="ECO:0000313" key="6">
    <source>
        <dbReference type="Proteomes" id="UP000753256"/>
    </source>
</evidence>
<evidence type="ECO:0000256" key="3">
    <source>
        <dbReference type="PIRSR" id="PIRSR005384-1"/>
    </source>
</evidence>
<dbReference type="OrthoDB" id="1778624at2"/>
<evidence type="ECO:0000313" key="5">
    <source>
        <dbReference type="EMBL" id="HJG37334.1"/>
    </source>
</evidence>
<dbReference type="NCBIfam" id="NF004051">
    <property type="entry name" value="PRK05571.1"/>
    <property type="match status" value="1"/>
</dbReference>
<dbReference type="InterPro" id="IPR036569">
    <property type="entry name" value="RpiB_LacA_LacB_sf"/>
</dbReference>
<dbReference type="InterPro" id="IPR004785">
    <property type="entry name" value="RpiB"/>
</dbReference>
<dbReference type="Pfam" id="PF02502">
    <property type="entry name" value="LacAB_rpiB"/>
    <property type="match status" value="1"/>
</dbReference>
<evidence type="ECO:0000256" key="4">
    <source>
        <dbReference type="PIRSR" id="PIRSR005384-2"/>
    </source>
</evidence>
<feature type="binding site" evidence="4">
    <location>
        <position position="137"/>
    </location>
    <ligand>
        <name>D-ribulose 5-phosphate</name>
        <dbReference type="ChEBI" id="CHEBI:58121"/>
    </ligand>
</feature>
<feature type="binding site" evidence="4">
    <location>
        <begin position="67"/>
        <end position="71"/>
    </location>
    <ligand>
        <name>D-ribulose 5-phosphate</name>
        <dbReference type="ChEBI" id="CHEBI:58121"/>
    </ligand>
</feature>
<feature type="binding site" evidence="4">
    <location>
        <position position="133"/>
    </location>
    <ligand>
        <name>D-ribulose 5-phosphate</name>
        <dbReference type="ChEBI" id="CHEBI:58121"/>
    </ligand>
</feature>
<dbReference type="EC" id="5.3.1.6" evidence="5"/>
<comment type="similarity">
    <text evidence="1">Belongs to the LacAB/RpiB family.</text>
</comment>
<dbReference type="EMBL" id="DYUZ01000023">
    <property type="protein sequence ID" value="HJG37334.1"/>
    <property type="molecule type" value="Genomic_DNA"/>
</dbReference>
<feature type="binding site" evidence="4">
    <location>
        <begin position="8"/>
        <end position="9"/>
    </location>
    <ligand>
        <name>D-ribulose 5-phosphate</name>
        <dbReference type="ChEBI" id="CHEBI:58121"/>
    </ligand>
</feature>
<dbReference type="Gene3D" id="3.40.1400.10">
    <property type="entry name" value="Sugar-phosphate isomerase, RpiB/LacA/LacB"/>
    <property type="match status" value="1"/>
</dbReference>
<dbReference type="RefSeq" id="WP_102373059.1">
    <property type="nucleotide sequence ID" value="NZ_DYUZ01000023.1"/>
</dbReference>
<feature type="binding site" evidence="4">
    <location>
        <position position="110"/>
    </location>
    <ligand>
        <name>D-ribulose 5-phosphate</name>
        <dbReference type="ChEBI" id="CHEBI:58121"/>
    </ligand>
</feature>
<dbReference type="GO" id="GO:0004751">
    <property type="term" value="F:ribose-5-phosphate isomerase activity"/>
    <property type="evidence" value="ECO:0007669"/>
    <property type="project" value="UniProtKB-EC"/>
</dbReference>
<feature type="active site" description="Proton acceptor" evidence="3">
    <location>
        <position position="66"/>
    </location>
</feature>
<gene>
    <name evidence="5" type="primary">rpiB</name>
    <name evidence="5" type="ORF">K8V70_05675</name>
</gene>
<dbReference type="NCBIfam" id="TIGR00689">
    <property type="entry name" value="rpiB_lacA_lacB"/>
    <property type="match status" value="1"/>
</dbReference>
<dbReference type="NCBIfam" id="TIGR01120">
    <property type="entry name" value="rpiB"/>
    <property type="match status" value="1"/>
</dbReference>